<dbReference type="Pfam" id="PF22590">
    <property type="entry name" value="Cas3-like_C_2"/>
    <property type="match status" value="1"/>
</dbReference>
<dbReference type="PATRIC" id="fig|888050.3.peg.1067"/>
<proteinExistence type="inferred from homology"/>
<comment type="similarity">
    <text evidence="2">In the central section; belongs to the CRISPR-associated helicase Cas3 family.</text>
</comment>
<dbReference type="NCBIfam" id="TIGR01587">
    <property type="entry name" value="cas3_core"/>
    <property type="match status" value="1"/>
</dbReference>
<dbReference type="GO" id="GO:0004518">
    <property type="term" value="F:nuclease activity"/>
    <property type="evidence" value="ECO:0007669"/>
    <property type="project" value="UniProtKB-KW"/>
</dbReference>
<feature type="domain" description="HD Cas3-type" evidence="10">
    <location>
        <begin position="1"/>
        <end position="204"/>
    </location>
</feature>
<dbReference type="Pfam" id="PF00270">
    <property type="entry name" value="DEAD"/>
    <property type="match status" value="1"/>
</dbReference>
<evidence type="ECO:0000256" key="2">
    <source>
        <dbReference type="ARBA" id="ARBA00009046"/>
    </source>
</evidence>
<evidence type="ECO:0000313" key="11">
    <source>
        <dbReference type="EMBL" id="ENO18092.1"/>
    </source>
</evidence>
<dbReference type="PANTHER" id="PTHR47963">
    <property type="entry name" value="DEAD-BOX ATP-DEPENDENT RNA HELICASE 47, MITOCHONDRIAL"/>
    <property type="match status" value="1"/>
</dbReference>
<dbReference type="Proteomes" id="UP000013015">
    <property type="component" value="Unassembled WGS sequence"/>
</dbReference>
<evidence type="ECO:0000256" key="3">
    <source>
        <dbReference type="ARBA" id="ARBA00022722"/>
    </source>
</evidence>
<dbReference type="GO" id="GO:0046872">
    <property type="term" value="F:metal ion binding"/>
    <property type="evidence" value="ECO:0007669"/>
    <property type="project" value="UniProtKB-KW"/>
</dbReference>
<evidence type="ECO:0000256" key="4">
    <source>
        <dbReference type="ARBA" id="ARBA00022723"/>
    </source>
</evidence>
<dbReference type="SUPFAM" id="SSF52540">
    <property type="entry name" value="P-loop containing nucleoside triphosphate hydrolases"/>
    <property type="match status" value="1"/>
</dbReference>
<dbReference type="Gene3D" id="1.10.3210.30">
    <property type="match status" value="1"/>
</dbReference>
<dbReference type="RefSeq" id="WP_005963237.1">
    <property type="nucleotide sequence ID" value="NZ_CP040505.1"/>
</dbReference>
<dbReference type="GO" id="GO:0003724">
    <property type="term" value="F:RNA helicase activity"/>
    <property type="evidence" value="ECO:0007669"/>
    <property type="project" value="TreeGrafter"/>
</dbReference>
<dbReference type="InterPro" id="IPR027417">
    <property type="entry name" value="P-loop_NTPase"/>
</dbReference>
<evidence type="ECO:0000256" key="5">
    <source>
        <dbReference type="ARBA" id="ARBA00022741"/>
    </source>
</evidence>
<evidence type="ECO:0000259" key="10">
    <source>
        <dbReference type="PROSITE" id="PS51643"/>
    </source>
</evidence>
<dbReference type="GO" id="GO:0051607">
    <property type="term" value="P:defense response to virus"/>
    <property type="evidence" value="ECO:0007669"/>
    <property type="project" value="UniProtKB-KW"/>
</dbReference>
<dbReference type="GO" id="GO:0016787">
    <property type="term" value="F:hydrolase activity"/>
    <property type="evidence" value="ECO:0007669"/>
    <property type="project" value="UniProtKB-KW"/>
</dbReference>
<keyword evidence="8" id="KW-0067">ATP-binding</keyword>
<dbReference type="InterPro" id="IPR050547">
    <property type="entry name" value="DEAD_box_RNA_helicases"/>
</dbReference>
<evidence type="ECO:0000256" key="7">
    <source>
        <dbReference type="ARBA" id="ARBA00022806"/>
    </source>
</evidence>
<dbReference type="PROSITE" id="PS51643">
    <property type="entry name" value="HD_CAS3"/>
    <property type="match status" value="1"/>
</dbReference>
<keyword evidence="9" id="KW-0051">Antiviral defense</keyword>
<evidence type="ECO:0000256" key="8">
    <source>
        <dbReference type="ARBA" id="ARBA00022840"/>
    </source>
</evidence>
<evidence type="ECO:0000256" key="9">
    <source>
        <dbReference type="ARBA" id="ARBA00023118"/>
    </source>
</evidence>
<dbReference type="InterPro" id="IPR054712">
    <property type="entry name" value="Cas3-like_dom"/>
</dbReference>
<reference evidence="11 12" key="1">
    <citation type="submission" date="2013-03" db="EMBL/GenBank/DDBJ databases">
        <title>Reference genome for the Human Microbiome Project.</title>
        <authorList>
            <person name="Aqrawi P."/>
            <person name="Ayvaz T."/>
            <person name="Bess C."/>
            <person name="Blankenburg K."/>
            <person name="Coyle M."/>
            <person name="Deng J."/>
            <person name="Forbes L."/>
            <person name="Fowler G."/>
            <person name="Francisco L."/>
            <person name="Fu Q."/>
            <person name="Gibbs R."/>
            <person name="Gross S."/>
            <person name="Gubbala S."/>
            <person name="Hale W."/>
            <person name="Hemphill L."/>
            <person name="Highlander S."/>
            <person name="Hirani K."/>
            <person name="Jackson L."/>
            <person name="Jakkamsetti A."/>
            <person name="Javaid M."/>
            <person name="Jayaseelan J.C."/>
            <person name="Jiang H."/>
            <person name="Joshi V."/>
            <person name="Korchina V."/>
            <person name="Kovar C."/>
            <person name="Lara F."/>
            <person name="Lee S."/>
            <person name="Liu Y."/>
            <person name="Mata R."/>
            <person name="Mathew T."/>
            <person name="Munidasa M."/>
            <person name="Muzny D."/>
            <person name="Nazareth L."/>
            <person name="Ngo R."/>
            <person name="Nguyen L."/>
            <person name="Nguyen N."/>
            <person name="Okwuonu G."/>
            <person name="Ongeri F."/>
            <person name="Palculict T."/>
            <person name="Patil S."/>
            <person name="Petrosino J."/>
            <person name="Pham C."/>
            <person name="Pham P."/>
            <person name="Pu L.-L."/>
            <person name="Qin X."/>
            <person name="Qu J."/>
            <person name="Reid J."/>
            <person name="Ross M."/>
            <person name="Ruth R."/>
            <person name="Saada N."/>
            <person name="San Lucas F."/>
            <person name="Santibanez J."/>
            <person name="Shang Y."/>
            <person name="Simmons D."/>
            <person name="Song X.-Z."/>
            <person name="Tang L.-Y."/>
            <person name="Thornton R."/>
            <person name="Warren J."/>
            <person name="Weissenberger G."/>
            <person name="Wilczek-Boney K."/>
            <person name="Worley K."/>
            <person name="Youmans B."/>
            <person name="Zhang J."/>
            <person name="Zhang L."/>
            <person name="Zhao Z."/>
            <person name="Zhou C."/>
            <person name="Zhu D."/>
            <person name="Zhu Y."/>
        </authorList>
    </citation>
    <scope>NUCLEOTIDE SEQUENCE [LARGE SCALE GENOMIC DNA]</scope>
    <source>
        <strain evidence="11 12">F0333</strain>
    </source>
</reference>
<accession>N6X3S8</accession>
<dbReference type="InterPro" id="IPR038257">
    <property type="entry name" value="CRISPR-assoc_Cas3_HD_sf"/>
</dbReference>
<keyword evidence="7" id="KW-0347">Helicase</keyword>
<keyword evidence="4" id="KW-0479">Metal-binding</keyword>
<dbReference type="eggNOG" id="COG1203">
    <property type="taxonomic scope" value="Bacteria"/>
</dbReference>
<dbReference type="InterPro" id="IPR014001">
    <property type="entry name" value="Helicase_ATP-bd"/>
</dbReference>
<dbReference type="SMART" id="SM00487">
    <property type="entry name" value="DEXDc"/>
    <property type="match status" value="1"/>
</dbReference>
<dbReference type="InterPro" id="IPR006483">
    <property type="entry name" value="CRISPR-assoc_Cas3_HD"/>
</dbReference>
<sequence length="943" mass="104069">MWLSLAQHLMDASDVAAVLFDEYAAPEVRSLMASVWDGNEARARSMLRFLAGVHDVGKASVAFSSQVPSLASFLSDFGVDVLHWKDLPDRKSLPHGFLSYFALVDAIEDGGGDRGRATQWASLVAVHHGRYPNPSAMEKARRVLRLVEGRQQQSAWSKGRRELIEWMARRTGIVLNSSEPSELPRLPIAVASAYGALIVMADWLASNEEFFPLFLRDSRAESMSPSAQIQRVRGGMGRAQMPRPLRIEDGAPVDIEASYRRRFSWGEDTHPTKAQLRAVAIAETEDPDLMIVEAPPGSGKTELAFSVAERMVRMRGLQGVMIALPTQATTNAMFERAETWLSNLLGDEPQRLGIHLAHGKNDLNEEFVRLLAKDSAPLEVLDEEEGTSGLFANRWMAARWRSTLSPIVIGTIDQVLLAALKSRHVLMRHLGLLGKVVILDEVHAADAYMEIYLESALAWLGAFGVPVVLLSATLPSARRQALIAAYRRGRTGGEPGEIKELEGDIGYPVLTVLKDKGTNIRSEVVRDEGEEIRKVIRPLEAGNEGLADFIDSRLASGGCAVVIRNTVGDAQRTYDAILQRFGEESTTLLHSRFLACDRAQRDEQMLALFGKGSSRRPKKHVVVATQVIEQSLDVDFDLMITDPAPMDLVLQRIGRLHRHSGRARPAPLQEAECFVLVDQSGDGAWGFSQGTEAVYGKSRVLRMLAILHDHNAEIVLEKAGDFASFTQLAYSNTPVGPSSWQPSLKEASRLDEAETNSVTEKAKVWSFDPARVSTWTGEALLRDFAGEAATGEISDPKTGLAARPAVRDAEDQIPVLIIPVDPEYGGAVTPPPWQEAEGEPTLIDVSVWPSPSMVSRIRTWSVSLPPWQFRETGEKTDNAVDAVACALWDDPCMREWGFLEHPLLRGELVLPMRRVDAHSQRLETTIRGRRVVYTNQRGLEVQG</sequence>
<dbReference type="AlphaFoldDB" id="N6X3S8"/>
<keyword evidence="3" id="KW-0540">Nuclease</keyword>
<evidence type="ECO:0000256" key="6">
    <source>
        <dbReference type="ARBA" id="ARBA00022801"/>
    </source>
</evidence>
<gene>
    <name evidence="11" type="primary">cas3</name>
    <name evidence="11" type="ORF">HMPREF9004_1123</name>
</gene>
<dbReference type="Gene3D" id="3.40.50.300">
    <property type="entry name" value="P-loop containing nucleotide triphosphate hydrolases"/>
    <property type="match status" value="2"/>
</dbReference>
<keyword evidence="6" id="KW-0378">Hydrolase</keyword>
<protein>
    <submittedName>
        <fullName evidence="11">CRISPR-associated helicase cas3</fullName>
    </submittedName>
</protein>
<comment type="similarity">
    <text evidence="1">In the N-terminal section; belongs to the CRISPR-associated nuclease Cas3-HD family.</text>
</comment>
<evidence type="ECO:0000256" key="1">
    <source>
        <dbReference type="ARBA" id="ARBA00006847"/>
    </source>
</evidence>
<dbReference type="Pfam" id="PF18019">
    <property type="entry name" value="Cas3_HD"/>
    <property type="match status" value="1"/>
</dbReference>
<dbReference type="STRING" id="888050.HMPREF9004_1123"/>
<dbReference type="HOGENOM" id="CLU_013924_1_0_11"/>
<evidence type="ECO:0000313" key="12">
    <source>
        <dbReference type="Proteomes" id="UP000013015"/>
    </source>
</evidence>
<dbReference type="SMART" id="SM00490">
    <property type="entry name" value="HELICc"/>
    <property type="match status" value="1"/>
</dbReference>
<dbReference type="GO" id="GO:0003723">
    <property type="term" value="F:RNA binding"/>
    <property type="evidence" value="ECO:0007669"/>
    <property type="project" value="TreeGrafter"/>
</dbReference>
<dbReference type="InterPro" id="IPR011545">
    <property type="entry name" value="DEAD/DEAH_box_helicase_dom"/>
</dbReference>
<dbReference type="InterPro" id="IPR006474">
    <property type="entry name" value="Helicase_Cas3_CRISPR-ass_core"/>
</dbReference>
<dbReference type="EMBL" id="AQHZ01000018">
    <property type="protein sequence ID" value="ENO18092.1"/>
    <property type="molecule type" value="Genomic_DNA"/>
</dbReference>
<comment type="caution">
    <text evidence="11">The sequence shown here is derived from an EMBL/GenBank/DDBJ whole genome shotgun (WGS) entry which is preliminary data.</text>
</comment>
<dbReference type="InterPro" id="IPR001650">
    <property type="entry name" value="Helicase_C-like"/>
</dbReference>
<organism evidence="11 12">
    <name type="scientific">Schaalia cardiffensis F0333</name>
    <dbReference type="NCBI Taxonomy" id="888050"/>
    <lineage>
        <taxon>Bacteria</taxon>
        <taxon>Bacillati</taxon>
        <taxon>Actinomycetota</taxon>
        <taxon>Actinomycetes</taxon>
        <taxon>Actinomycetales</taxon>
        <taxon>Actinomycetaceae</taxon>
        <taxon>Schaalia</taxon>
    </lineage>
</organism>
<dbReference type="PANTHER" id="PTHR47963:SF9">
    <property type="entry name" value="CRISPR-ASSOCIATED ENDONUCLEASE_HELICASE CAS3"/>
    <property type="match status" value="1"/>
</dbReference>
<keyword evidence="12" id="KW-1185">Reference proteome</keyword>
<keyword evidence="5" id="KW-0547">Nucleotide-binding</keyword>
<name>N6X3S8_9ACTO</name>
<dbReference type="NCBIfam" id="TIGR01596">
    <property type="entry name" value="cas3_HD"/>
    <property type="match status" value="1"/>
</dbReference>
<dbReference type="CDD" id="cd09641">
    <property type="entry name" value="Cas3''_I"/>
    <property type="match status" value="1"/>
</dbReference>
<dbReference type="OrthoDB" id="9810236at2"/>
<dbReference type="GO" id="GO:0005524">
    <property type="term" value="F:ATP binding"/>
    <property type="evidence" value="ECO:0007669"/>
    <property type="project" value="UniProtKB-KW"/>
</dbReference>